<accession>A0ABQ9NKG2</accession>
<keyword evidence="3" id="KW-1185">Reference proteome</keyword>
<reference evidence="2" key="1">
    <citation type="submission" date="2022-10" db="EMBL/GenBank/DDBJ databases">
        <title>Culturing micro-colonial fungi from biological soil crusts in the Mojave desert and describing Neophaeococcomyces mojavensis, and introducing the new genera and species Taxawa tesnikishii.</title>
        <authorList>
            <person name="Kurbessoian T."/>
            <person name="Stajich J.E."/>
        </authorList>
    </citation>
    <scope>NUCLEOTIDE SEQUENCE</scope>
    <source>
        <strain evidence="2">TK_1</strain>
    </source>
</reference>
<sequence length="374" mass="43176">MQTFFSSSGLQRYFTVLMPEEERTSAVNRSEAEENRAEKHEKDMEKMDAEVAKTDRTDWFNRTGWPEHLAGSNRKHLAHACRLPGRDERKLQQAVRVVDVLVERSVAGLSTLAHETRRWLRSAKREEADQRPIARLQNTDSQHKYAGYWRQFMCYCLRIIAVEEEAGEGDEAEETDDEGDEDDEDEGTEDDNEEEEDGSKRLPKDARRLFIWQGRQKELAKELWCSLDLDDEDTQAERMLQLSASFIFQGVGDRPFSSGLIHFLAVLGIDEEMDRLRTAKSYSYMLAGVVYCVKVLGVEVLLPSAQRGEQGDAEREEFLRKRTATCQTISFSYPSVGNPTYIIRDLTLHTCPQCKQRFRAISRRVQRSCYLSFC</sequence>
<comment type="caution">
    <text evidence="2">The sequence shown here is derived from an EMBL/GenBank/DDBJ whole genome shotgun (WGS) entry which is preliminary data.</text>
</comment>
<dbReference type="EMBL" id="JAPDRL010000160">
    <property type="protein sequence ID" value="KAJ9655610.1"/>
    <property type="molecule type" value="Genomic_DNA"/>
</dbReference>
<evidence type="ECO:0008006" key="4">
    <source>
        <dbReference type="Google" id="ProtNLM"/>
    </source>
</evidence>
<name>A0ABQ9NKG2_9PEZI</name>
<feature type="compositionally biased region" description="Acidic residues" evidence="1">
    <location>
        <begin position="166"/>
        <end position="197"/>
    </location>
</feature>
<gene>
    <name evidence="2" type="ORF">H2201_008769</name>
</gene>
<feature type="region of interest" description="Disordered" evidence="1">
    <location>
        <begin position="166"/>
        <end position="200"/>
    </location>
</feature>
<protein>
    <recommendedName>
        <fullName evidence="4">Transcription factor domain-containing protein</fullName>
    </recommendedName>
</protein>
<proteinExistence type="predicted"/>
<feature type="region of interest" description="Disordered" evidence="1">
    <location>
        <begin position="21"/>
        <end position="46"/>
    </location>
</feature>
<evidence type="ECO:0000313" key="2">
    <source>
        <dbReference type="EMBL" id="KAJ9655610.1"/>
    </source>
</evidence>
<evidence type="ECO:0000313" key="3">
    <source>
        <dbReference type="Proteomes" id="UP001172684"/>
    </source>
</evidence>
<evidence type="ECO:0000256" key="1">
    <source>
        <dbReference type="SAM" id="MobiDB-lite"/>
    </source>
</evidence>
<organism evidence="2 3">
    <name type="scientific">Coniosporium apollinis</name>
    <dbReference type="NCBI Taxonomy" id="61459"/>
    <lineage>
        <taxon>Eukaryota</taxon>
        <taxon>Fungi</taxon>
        <taxon>Dikarya</taxon>
        <taxon>Ascomycota</taxon>
        <taxon>Pezizomycotina</taxon>
        <taxon>Dothideomycetes</taxon>
        <taxon>Dothideomycetes incertae sedis</taxon>
        <taxon>Coniosporium</taxon>
    </lineage>
</organism>
<dbReference type="Proteomes" id="UP001172684">
    <property type="component" value="Unassembled WGS sequence"/>
</dbReference>